<dbReference type="Pfam" id="PF01850">
    <property type="entry name" value="PIN"/>
    <property type="match status" value="1"/>
</dbReference>
<evidence type="ECO:0000313" key="9">
    <source>
        <dbReference type="EMBL" id="APR03747.1"/>
    </source>
</evidence>
<dbReference type="GO" id="GO:0000287">
    <property type="term" value="F:magnesium ion binding"/>
    <property type="evidence" value="ECO:0007669"/>
    <property type="project" value="UniProtKB-UniRule"/>
</dbReference>
<dbReference type="GO" id="GO:0016787">
    <property type="term" value="F:hydrolase activity"/>
    <property type="evidence" value="ECO:0007669"/>
    <property type="project" value="UniProtKB-KW"/>
</dbReference>
<dbReference type="InterPro" id="IPR029060">
    <property type="entry name" value="PIN-like_dom_sf"/>
</dbReference>
<accession>A0A1H5U7V4</accession>
<dbReference type="GO" id="GO:0090729">
    <property type="term" value="F:toxin activity"/>
    <property type="evidence" value="ECO:0007669"/>
    <property type="project" value="UniProtKB-KW"/>
</dbReference>
<keyword evidence="6 8" id="KW-0460">Magnesium</keyword>
<dbReference type="SUPFAM" id="SSF88723">
    <property type="entry name" value="PIN domain-like"/>
    <property type="match status" value="1"/>
</dbReference>
<dbReference type="InterPro" id="IPR002716">
    <property type="entry name" value="PIN_dom"/>
</dbReference>
<proteinExistence type="inferred from homology"/>
<reference evidence="9 10" key="1">
    <citation type="submission" date="2016-12" db="EMBL/GenBank/DDBJ databases">
        <title>Complete genome sequence of Thauera chlorobenzoica, a Betaproteobacterium degrading haloaromatics anaerobically to CO2 and halides.</title>
        <authorList>
            <person name="Goris T."/>
            <person name="Mergelsberg M."/>
            <person name="Boll M."/>
        </authorList>
    </citation>
    <scope>NUCLEOTIDE SEQUENCE [LARGE SCALE GENOMIC DNA]</scope>
    <source>
        <strain evidence="9 10">3CB1</strain>
    </source>
</reference>
<feature type="binding site" evidence="8">
    <location>
        <position position="6"/>
    </location>
    <ligand>
        <name>Mg(2+)</name>
        <dbReference type="ChEBI" id="CHEBI:18420"/>
    </ligand>
</feature>
<feature type="binding site" evidence="8">
    <location>
        <position position="97"/>
    </location>
    <ligand>
        <name>Mg(2+)</name>
        <dbReference type="ChEBI" id="CHEBI:18420"/>
    </ligand>
</feature>
<dbReference type="PANTHER" id="PTHR33653">
    <property type="entry name" value="RIBONUCLEASE VAPC2"/>
    <property type="match status" value="1"/>
</dbReference>
<name>A0A1H5U7V4_9RHOO</name>
<gene>
    <name evidence="8" type="primary">vapC</name>
    <name evidence="9" type="ORF">Tchl_0883</name>
</gene>
<dbReference type="EMBL" id="CP018839">
    <property type="protein sequence ID" value="APR03747.1"/>
    <property type="molecule type" value="Genomic_DNA"/>
</dbReference>
<dbReference type="AlphaFoldDB" id="A0A1H5U7V4"/>
<dbReference type="KEGG" id="tcl:Tchl_0883"/>
<keyword evidence="2 8" id="KW-1277">Toxin-antitoxin system</keyword>
<organism evidence="9 10">
    <name type="scientific">Thauera chlorobenzoica</name>
    <dbReference type="NCBI Taxonomy" id="96773"/>
    <lineage>
        <taxon>Bacteria</taxon>
        <taxon>Pseudomonadati</taxon>
        <taxon>Pseudomonadota</taxon>
        <taxon>Betaproteobacteria</taxon>
        <taxon>Rhodocyclales</taxon>
        <taxon>Zoogloeaceae</taxon>
        <taxon>Thauera</taxon>
    </lineage>
</organism>
<comment type="cofactor">
    <cofactor evidence="1 8">
        <name>Mg(2+)</name>
        <dbReference type="ChEBI" id="CHEBI:18420"/>
    </cofactor>
</comment>
<dbReference type="InterPro" id="IPR022907">
    <property type="entry name" value="VapC_family"/>
</dbReference>
<dbReference type="Gene3D" id="3.40.50.1010">
    <property type="entry name" value="5'-nuclease"/>
    <property type="match status" value="1"/>
</dbReference>
<dbReference type="STRING" id="96773.Tchl_0883"/>
<evidence type="ECO:0000256" key="2">
    <source>
        <dbReference type="ARBA" id="ARBA00022649"/>
    </source>
</evidence>
<dbReference type="RefSeq" id="WP_075147325.1">
    <property type="nucleotide sequence ID" value="NZ_CP018839.1"/>
</dbReference>
<dbReference type="GO" id="GO:0004540">
    <property type="term" value="F:RNA nuclease activity"/>
    <property type="evidence" value="ECO:0007669"/>
    <property type="project" value="InterPro"/>
</dbReference>
<dbReference type="HAMAP" id="MF_00265">
    <property type="entry name" value="VapC_Nob1"/>
    <property type="match status" value="1"/>
</dbReference>
<protein>
    <recommendedName>
        <fullName evidence="8">Ribonuclease VapC</fullName>
        <shortName evidence="8">RNase VapC</shortName>
        <ecNumber evidence="8">3.1.-.-</ecNumber>
    </recommendedName>
    <alternativeName>
        <fullName evidence="8">Toxin VapC</fullName>
    </alternativeName>
</protein>
<keyword evidence="5 8" id="KW-0378">Hydrolase</keyword>
<evidence type="ECO:0000256" key="6">
    <source>
        <dbReference type="ARBA" id="ARBA00022842"/>
    </source>
</evidence>
<keyword evidence="4 8" id="KW-0479">Metal-binding</keyword>
<dbReference type="Proteomes" id="UP000185739">
    <property type="component" value="Chromosome"/>
</dbReference>
<dbReference type="EC" id="3.1.-.-" evidence="8"/>
<keyword evidence="10" id="KW-1185">Reference proteome</keyword>
<comment type="function">
    <text evidence="8">Toxic component of a toxin-antitoxin (TA) system. An RNase.</text>
</comment>
<sequence length="135" mass="15111">MLRTLDTNICSYILRRHPANMIERFTSLNRDDLWLSAIVAAELRFGAAKLAAPRFKAAVEAWLAGFDVRPWPLDATHHYADIRSRLERAGKPIGGMDLMIAAHAMAEDSVVITNNAREFLRVPGLAVEEWAIESP</sequence>
<comment type="similarity">
    <text evidence="7 8">Belongs to the PINc/VapC protein family.</text>
</comment>
<keyword evidence="3 8" id="KW-0540">Nuclease</keyword>
<evidence type="ECO:0000256" key="7">
    <source>
        <dbReference type="ARBA" id="ARBA00038093"/>
    </source>
</evidence>
<dbReference type="OrthoDB" id="9796690at2"/>
<evidence type="ECO:0000256" key="5">
    <source>
        <dbReference type="ARBA" id="ARBA00022801"/>
    </source>
</evidence>
<dbReference type="CDD" id="cd09881">
    <property type="entry name" value="PIN_VapC4-5_FitB-like"/>
    <property type="match status" value="1"/>
</dbReference>
<evidence type="ECO:0000313" key="10">
    <source>
        <dbReference type="Proteomes" id="UP000185739"/>
    </source>
</evidence>
<dbReference type="PANTHER" id="PTHR33653:SF1">
    <property type="entry name" value="RIBONUCLEASE VAPC2"/>
    <property type="match status" value="1"/>
</dbReference>
<evidence type="ECO:0000256" key="3">
    <source>
        <dbReference type="ARBA" id="ARBA00022722"/>
    </source>
</evidence>
<keyword evidence="8" id="KW-0800">Toxin</keyword>
<dbReference type="InterPro" id="IPR050556">
    <property type="entry name" value="Type_II_TA_system_RNase"/>
</dbReference>
<evidence type="ECO:0000256" key="4">
    <source>
        <dbReference type="ARBA" id="ARBA00022723"/>
    </source>
</evidence>
<evidence type="ECO:0000256" key="1">
    <source>
        <dbReference type="ARBA" id="ARBA00001946"/>
    </source>
</evidence>
<evidence type="ECO:0000256" key="8">
    <source>
        <dbReference type="HAMAP-Rule" id="MF_00265"/>
    </source>
</evidence>